<dbReference type="EC" id="3.5.1.10" evidence="4"/>
<dbReference type="PANTHER" id="PTHR42706">
    <property type="entry name" value="FORMYLTETRAHYDROFOLATE DEFORMYLASE"/>
    <property type="match status" value="1"/>
</dbReference>
<dbReference type="PANTHER" id="PTHR42706:SF1">
    <property type="entry name" value="FORMYLTETRAHYDROFOLATE DEFORMYLASE 2, MITOCHONDRIAL"/>
    <property type="match status" value="1"/>
</dbReference>
<dbReference type="GO" id="GO:0006730">
    <property type="term" value="P:one-carbon metabolic process"/>
    <property type="evidence" value="ECO:0007669"/>
    <property type="project" value="UniProtKB-KW"/>
</dbReference>
<evidence type="ECO:0000256" key="1">
    <source>
        <dbReference type="ARBA" id="ARBA00022563"/>
    </source>
</evidence>
<accession>A0A075FNW4</accession>
<dbReference type="EMBL" id="KF900391">
    <property type="protein sequence ID" value="AIE93325.1"/>
    <property type="molecule type" value="Genomic_DNA"/>
</dbReference>
<dbReference type="AlphaFoldDB" id="A0A075FNW4"/>
<sequence length="195" mass="22236">MAILVTKEDHVLTELLMANKNGKLNVNIPIVIGTMEILEDICKKYKIKFICIKDRQQSLREDKILKILDENKVDFVVLARYMKILSPKFVWNYPNRIINIHPSLLPAFPGAMAYMQAFEKGVKISGATSHFVTVDLDQGPIITQEAFTLDTTKSLEEIKKSGRDCENKALIRAVTLFVNNKLECRWGKVIINKKS</sequence>
<dbReference type="Gene3D" id="3.40.50.170">
    <property type="entry name" value="Formyl transferase, N-terminal domain"/>
    <property type="match status" value="1"/>
</dbReference>
<evidence type="ECO:0000259" key="3">
    <source>
        <dbReference type="Pfam" id="PF00551"/>
    </source>
</evidence>
<protein>
    <submittedName>
        <fullName evidence="4">Formyl transferase domain-containing protein (PurU)</fullName>
        <ecNumber evidence="4">3.5.1.10</ecNumber>
    </submittedName>
</protein>
<dbReference type="Pfam" id="PF00551">
    <property type="entry name" value="Formyl_trans_N"/>
    <property type="match status" value="1"/>
</dbReference>
<dbReference type="SUPFAM" id="SSF53328">
    <property type="entry name" value="Formyltransferase"/>
    <property type="match status" value="1"/>
</dbReference>
<reference evidence="4" key="1">
    <citation type="journal article" date="2014" name="Genome Biol. Evol.">
        <title>Pangenome evidence for extensive interdomain horizontal transfer affecting lineage core and shell genes in uncultured planktonic thaumarchaeota and euryarchaeota.</title>
        <authorList>
            <person name="Deschamps P."/>
            <person name="Zivanovic Y."/>
            <person name="Moreira D."/>
            <person name="Rodriguez-Valera F."/>
            <person name="Lopez-Garcia P."/>
        </authorList>
    </citation>
    <scope>NUCLEOTIDE SEQUENCE</scope>
</reference>
<dbReference type="InterPro" id="IPR002376">
    <property type="entry name" value="Formyl_transf_N"/>
</dbReference>
<dbReference type="InterPro" id="IPR036477">
    <property type="entry name" value="Formyl_transf_N_sf"/>
</dbReference>
<evidence type="ECO:0000313" key="4">
    <source>
        <dbReference type="EMBL" id="AIE93325.1"/>
    </source>
</evidence>
<dbReference type="GO" id="GO:0016740">
    <property type="term" value="F:transferase activity"/>
    <property type="evidence" value="ECO:0007669"/>
    <property type="project" value="UniProtKB-KW"/>
</dbReference>
<dbReference type="PRINTS" id="PR01575">
    <property type="entry name" value="FFH4HYDRLASE"/>
</dbReference>
<keyword evidence="4" id="KW-0808">Transferase</keyword>
<gene>
    <name evidence="4" type="primary">purU</name>
</gene>
<feature type="domain" description="Formyl transferase N-terminal" evidence="3">
    <location>
        <begin position="2"/>
        <end position="174"/>
    </location>
</feature>
<evidence type="ECO:0000256" key="2">
    <source>
        <dbReference type="ARBA" id="ARBA00022801"/>
    </source>
</evidence>
<organism evidence="4">
    <name type="scientific">uncultured marine thaumarchaeote AD1000_33_G09</name>
    <dbReference type="NCBI Taxonomy" id="1455909"/>
    <lineage>
        <taxon>Archaea</taxon>
        <taxon>Nitrososphaerota</taxon>
        <taxon>environmental samples</taxon>
    </lineage>
</organism>
<proteinExistence type="predicted"/>
<dbReference type="InterPro" id="IPR004810">
    <property type="entry name" value="PurU"/>
</dbReference>
<dbReference type="GO" id="GO:0008864">
    <property type="term" value="F:formyltetrahydrofolate deformylase activity"/>
    <property type="evidence" value="ECO:0007669"/>
    <property type="project" value="UniProtKB-EC"/>
</dbReference>
<keyword evidence="1" id="KW-0554">One-carbon metabolism</keyword>
<dbReference type="GO" id="GO:0006189">
    <property type="term" value="P:'de novo' IMP biosynthetic process"/>
    <property type="evidence" value="ECO:0007669"/>
    <property type="project" value="InterPro"/>
</dbReference>
<name>A0A075FNW4_9ARCH</name>
<keyword evidence="2 4" id="KW-0378">Hydrolase</keyword>